<keyword evidence="3" id="KW-0808">Transferase</keyword>
<evidence type="ECO:0000313" key="6">
    <source>
        <dbReference type="Proteomes" id="UP000324832"/>
    </source>
</evidence>
<dbReference type="PANTHER" id="PTHR48043">
    <property type="entry name" value="EG:EG0003.4 PROTEIN-RELATED"/>
    <property type="match status" value="1"/>
</dbReference>
<dbReference type="InterPro" id="IPR050271">
    <property type="entry name" value="UDP-glycosyltransferase"/>
</dbReference>
<feature type="transmembrane region" description="Helical" evidence="4">
    <location>
        <begin position="1468"/>
        <end position="1486"/>
    </location>
</feature>
<dbReference type="InterPro" id="IPR002213">
    <property type="entry name" value="UDP_glucos_trans"/>
</dbReference>
<evidence type="ECO:0000256" key="2">
    <source>
        <dbReference type="ARBA" id="ARBA00022676"/>
    </source>
</evidence>
<gene>
    <name evidence="5" type="ORF">LSINAPIS_LOCUS10300</name>
</gene>
<evidence type="ECO:0000256" key="4">
    <source>
        <dbReference type="SAM" id="Phobius"/>
    </source>
</evidence>
<protein>
    <recommendedName>
        <fullName evidence="7">UDP-glycosyltransferases domain-containing protein</fullName>
    </recommendedName>
</protein>
<dbReference type="EMBL" id="FZQP02004111">
    <property type="protein sequence ID" value="VVC99416.1"/>
    <property type="molecule type" value="Genomic_DNA"/>
</dbReference>
<evidence type="ECO:0000256" key="3">
    <source>
        <dbReference type="ARBA" id="ARBA00022679"/>
    </source>
</evidence>
<dbReference type="Gene3D" id="3.40.50.2000">
    <property type="entry name" value="Glycogen Phosphorylase B"/>
    <property type="match status" value="6"/>
</dbReference>
<dbReference type="PANTHER" id="PTHR48043:SF145">
    <property type="entry name" value="FI06409P-RELATED"/>
    <property type="match status" value="1"/>
</dbReference>
<feature type="transmembrane region" description="Helical" evidence="4">
    <location>
        <begin position="961"/>
        <end position="979"/>
    </location>
</feature>
<sequence>MQVKNIVIILFIAICKLRAARILAVFPTPSISHQVIFRLITHELARRGHEVVVITPDPAFSSENAPENLTEIDVHDLSYNNYEDFFGNDNGNKGGIAQNVYVILEHITSLFEKQLQVPEVKRHILNKNNKFDLILVEAYVKSTLGLGHLLKTPVIQISSLGADPFIYSSFGVPNHLFQYPVPAAQRLYNLSIFEKINELYKLIVIYNHIIPTERLVHEMMKRAFGLDVPTYYELQQNVELLILNEHPVWAHNRPVPSNVIYMGGIHQPPETKLSQQLQKLLDSSKNGVIYVSFGTNVRPSQLPKKKIALISKVLSKLPHDILWKWDQDQLPGQSSNIKTFKWFPQAALLKHPKIKLFITQGGLQSTDEAINAGVPVIGLPMFADQWYNAEKYEHHGIGLQLDIFDLTEDNFEAAVQNKNMLKLRDIMRDYPIEPLDNAVFWIEHVLRHGGSHLRTPVSRLSWVEYYEVTLIIAVLIILICKESIKHAAKILAVFPTPSISHQVVFRPIVQELAKKGHEVIVITPDPAFPKGKSPANLTEIDVHDISYNAMRQDLVKNFLGDNMKFIFKVGESLKMMTEIFEKQLQASEVRDLMNDKERKFDLIIVEAFARAALGFGHFYKAPVIQISSLGMDPYTYHCFGAPSHPFLYPSITAYRLYNLSITEKIFELFRATLIAYFAYPSLEYDDAIMKRYFGKDVPSQFTLQYDVKMLFLNEHPIWSDSHPDLKKYLDTSEYGVIYVSFGSNAKPSRIPRDKIDVMIKIFSTLPYDILWKWDADDLPGKSDNINFFKWLPQSDLLKHPNIKIFITQGGLQSTDEAINAAVPLIGIPLFGDQWYNVEKYVHHGIGIKLDILTLTENEFKVALEEILGNKSYRNNILRLRSLMREHPIPPVDMAVWWIEHILRFGSEHLKSPAAGLSLTQYYEIPLVLTIASIIFFILLVIIFIVWYFLHSICYYLKPTKKDQLVILFLFFVFLQYLHFCNSAKILAVFPVPSYSHNLVVRPIFHELLKKGHEVTVLTTHPNYLEGERPENLTEIKLYNEVIHHKIANIVKNEFNLDTTDFRKSKLLLQSGLNLVFDVQLQLDEVKRLFQDKDNKFDLLLLEANVHYNLIFLNRFRVPAIQLGILGGIYGIYESVGANTHRNLYPLPVINYFNPSTIYNEITEQLENIVNEIRFRRIEDDDHQMLCRHFGPTTPTINEMRKSIDMIMLRINSIWDFNRPVPPNLRYIGEINNYDNNELQADIQILLDSSQNGVIYVSFGTSIPAYMLSDEKLNILIKAFASLPFCFIWKLENYIPNLPENIKIGKWFNQEKILGHPNVKLFITHGGLRSTEEAIFAEVPLIGIPMLFDQGFNVEHYVRHNIGVRLDFKTMTADQLIQTVLKKVMMEESITSLDKSVWWIEYVLRHGGAKHLRGPAANMSWTDYYEMELLLLIILFIMSLIYLIFYLVKVFVFLVIILYGRMFYFNHTVLFFVVVGYVSGAKILGVFPTPMISHQLVFRSLMMALVDRGHDVVVVTTDPLYSNGEGPSNLLEIDVHNISYSVWRQHIAKIGTGKNKDILTQALPGKELFNNLYRTQMTSTQVQKMLKERDGFDLIIAESFIKLIIGFSFKYDCPVILISSLGATYGYYKQFGAPNHPLIYPNILRQRLNNLTMTEKISELIIDYIFEWFDKSDEADINIINKNIFINSPSLKELDDKYTQMLFLNTHPIWERIRPVPLNVIHFNDLKEQKIGPLSKELSYFLDTSMNGVIYISFGTNIKTTSLPSAILQTFFNAISKLDQNILLKWDSDTLPGKPDNVYIAKWWPQSAILKHPNVKLFISQSGLTSCQEAIAAGVPIIGIPMIFDQWFNIENIIYYKIGKNLDFSTLSEELLIDTITTIINDKSYRDNVIKLRSNMMTRGPNNELERAIMWTEYVLKHGTAIHLRAPATNISWIQYYELELISICFVFIIALSLTMLCFLKRYMCLNIRKQQEFWVYFQPLQLAIKLFFDL</sequence>
<keyword evidence="6" id="KW-1185">Reference proteome</keyword>
<reference evidence="5 6" key="1">
    <citation type="submission" date="2017-07" db="EMBL/GenBank/DDBJ databases">
        <authorList>
            <person name="Talla V."/>
            <person name="Backstrom N."/>
        </authorList>
    </citation>
    <scope>NUCLEOTIDE SEQUENCE [LARGE SCALE GENOMIC DNA]</scope>
</reference>
<dbReference type="SUPFAM" id="SSF53756">
    <property type="entry name" value="UDP-Glycosyltransferase/glycogen phosphorylase"/>
    <property type="match status" value="4"/>
</dbReference>
<evidence type="ECO:0008006" key="7">
    <source>
        <dbReference type="Google" id="ProtNLM"/>
    </source>
</evidence>
<keyword evidence="4" id="KW-0472">Membrane</keyword>
<comment type="similarity">
    <text evidence="1">Belongs to the UDP-glycosyltransferase family.</text>
</comment>
<dbReference type="InterPro" id="IPR035595">
    <property type="entry name" value="UDP_glycos_trans_CS"/>
</dbReference>
<keyword evidence="4" id="KW-0812">Transmembrane</keyword>
<feature type="transmembrane region" description="Helical" evidence="4">
    <location>
        <begin position="1940"/>
        <end position="1959"/>
    </location>
</feature>
<accession>A0A5E4QNA0</accession>
<name>A0A5E4QNA0_9NEOP</name>
<dbReference type="FunFam" id="3.40.50.2000:FF:000050">
    <property type="entry name" value="UDP-glucuronosyltransferase"/>
    <property type="match status" value="3"/>
</dbReference>
<dbReference type="Pfam" id="PF00201">
    <property type="entry name" value="UDPGT"/>
    <property type="match status" value="4"/>
</dbReference>
<proteinExistence type="inferred from homology"/>
<organism evidence="5 6">
    <name type="scientific">Leptidea sinapis</name>
    <dbReference type="NCBI Taxonomy" id="189913"/>
    <lineage>
        <taxon>Eukaryota</taxon>
        <taxon>Metazoa</taxon>
        <taxon>Ecdysozoa</taxon>
        <taxon>Arthropoda</taxon>
        <taxon>Hexapoda</taxon>
        <taxon>Insecta</taxon>
        <taxon>Pterygota</taxon>
        <taxon>Neoptera</taxon>
        <taxon>Endopterygota</taxon>
        <taxon>Lepidoptera</taxon>
        <taxon>Glossata</taxon>
        <taxon>Ditrysia</taxon>
        <taxon>Papilionoidea</taxon>
        <taxon>Pieridae</taxon>
        <taxon>Dismorphiinae</taxon>
        <taxon>Leptidea</taxon>
    </lineage>
</organism>
<feature type="transmembrane region" description="Helical" evidence="4">
    <location>
        <begin position="926"/>
        <end position="949"/>
    </location>
</feature>
<dbReference type="Proteomes" id="UP000324832">
    <property type="component" value="Unassembled WGS sequence"/>
</dbReference>
<keyword evidence="4" id="KW-1133">Transmembrane helix</keyword>
<evidence type="ECO:0000256" key="1">
    <source>
        <dbReference type="ARBA" id="ARBA00009995"/>
    </source>
</evidence>
<evidence type="ECO:0000313" key="5">
    <source>
        <dbReference type="EMBL" id="VVC99416.1"/>
    </source>
</evidence>
<dbReference type="PROSITE" id="PS00375">
    <property type="entry name" value="UDPGT"/>
    <property type="match status" value="3"/>
</dbReference>
<dbReference type="GO" id="GO:0008194">
    <property type="term" value="F:UDP-glycosyltransferase activity"/>
    <property type="evidence" value="ECO:0007669"/>
    <property type="project" value="InterPro"/>
</dbReference>
<dbReference type="CDD" id="cd03784">
    <property type="entry name" value="GT1_Gtf-like"/>
    <property type="match status" value="4"/>
</dbReference>
<keyword evidence="2" id="KW-0328">Glycosyltransferase</keyword>
<feature type="transmembrane region" description="Helical" evidence="4">
    <location>
        <begin position="1428"/>
        <end position="1456"/>
    </location>
</feature>
<dbReference type="FunFam" id="3.40.50.2000:FF:000021">
    <property type="entry name" value="UDP-glucuronosyltransferase"/>
    <property type="match status" value="1"/>
</dbReference>